<dbReference type="KEGG" id="vah:G7081_02470"/>
<sequence length="324" mass="34745">MDIFEGLKQQINGKDIKIVFPEGNDFRVLGAAIRLAADGLLEPVVIGDEVAIAKLAEENGVKADGLTIINPATYGEFDEMVASFVERRKGKATEDQARTMLQDPNYFGTMLVYMDKAEGMVSGAVHSTGDTVRPALQIIKTKPGISRTSGAFLMVREDEKYIFSDCAINVNPNAQELAEIAVASAKTAEMFDIEPKVAMLSFSTKGSASAEEVTKVAEATKIAQELAPEYQIDGEMQFDAAFVESVGKQKAPDSKVAGQATVFMFPEIQSGNIGYKIAQRLGGFQAIGPVLQGLNKPVSDLSRGCNEEDVYKLALITAGQAAMA</sequence>
<keyword evidence="11" id="KW-1185">Reference proteome</keyword>
<evidence type="ECO:0000256" key="5">
    <source>
        <dbReference type="ARBA" id="ARBA00021528"/>
    </source>
</evidence>
<dbReference type="AlphaFoldDB" id="A0A6G8AM56"/>
<comment type="similarity">
    <text evidence="3">Belongs to the phosphate acetyltransferase and butyryltransferase family.</text>
</comment>
<dbReference type="PIRSF" id="PIRSF000428">
    <property type="entry name" value="P_Ac_trans"/>
    <property type="match status" value="1"/>
</dbReference>
<dbReference type="PANTHER" id="PTHR43356">
    <property type="entry name" value="PHOSPHATE ACETYLTRANSFERASE"/>
    <property type="match status" value="1"/>
</dbReference>
<dbReference type="PANTHER" id="PTHR43356:SF3">
    <property type="entry name" value="PHOSPHATE ACETYLTRANSFERASE"/>
    <property type="match status" value="1"/>
</dbReference>
<evidence type="ECO:0000256" key="7">
    <source>
        <dbReference type="ARBA" id="ARBA00023315"/>
    </source>
</evidence>
<comment type="catalytic activity">
    <reaction evidence="1">
        <text>acetyl-CoA + phosphate = acetyl phosphate + CoA</text>
        <dbReference type="Rhea" id="RHEA:19521"/>
        <dbReference type="ChEBI" id="CHEBI:22191"/>
        <dbReference type="ChEBI" id="CHEBI:43474"/>
        <dbReference type="ChEBI" id="CHEBI:57287"/>
        <dbReference type="ChEBI" id="CHEBI:57288"/>
        <dbReference type="EC" id="2.3.1.8"/>
    </reaction>
</comment>
<protein>
    <recommendedName>
        <fullName evidence="5">Phosphate acetyltransferase</fullName>
        <ecNumber evidence="4">2.3.1.8</ecNumber>
    </recommendedName>
    <alternativeName>
        <fullName evidence="8">Phosphotransacetylase</fullName>
    </alternativeName>
</protein>
<keyword evidence="6 10" id="KW-0808">Transferase</keyword>
<dbReference type="Proteomes" id="UP000500890">
    <property type="component" value="Chromosome"/>
</dbReference>
<dbReference type="Gene3D" id="3.40.50.10950">
    <property type="match status" value="1"/>
</dbReference>
<organism evidence="10 11">
    <name type="scientific">Vagococcus coleopterorum</name>
    <dbReference type="NCBI Taxonomy" id="2714946"/>
    <lineage>
        <taxon>Bacteria</taxon>
        <taxon>Bacillati</taxon>
        <taxon>Bacillota</taxon>
        <taxon>Bacilli</taxon>
        <taxon>Lactobacillales</taxon>
        <taxon>Enterococcaceae</taxon>
        <taxon>Vagococcus</taxon>
    </lineage>
</organism>
<accession>A0A6G8AM56</accession>
<dbReference type="NCBIfam" id="NF007233">
    <property type="entry name" value="PRK09653.1"/>
    <property type="match status" value="1"/>
</dbReference>
<dbReference type="InterPro" id="IPR002505">
    <property type="entry name" value="PTA_PTB"/>
</dbReference>
<dbReference type="InterPro" id="IPR042112">
    <property type="entry name" value="P_AcTrfase_dom2"/>
</dbReference>
<dbReference type="EC" id="2.3.1.8" evidence="4"/>
<name>A0A6G8AM56_9ENTE</name>
<evidence type="ECO:0000256" key="6">
    <source>
        <dbReference type="ARBA" id="ARBA00022679"/>
    </source>
</evidence>
<evidence type="ECO:0000313" key="11">
    <source>
        <dbReference type="Proteomes" id="UP000500890"/>
    </source>
</evidence>
<dbReference type="NCBIfam" id="TIGR00651">
    <property type="entry name" value="pta"/>
    <property type="match status" value="1"/>
</dbReference>
<evidence type="ECO:0000313" key="10">
    <source>
        <dbReference type="EMBL" id="QIL46032.1"/>
    </source>
</evidence>
<dbReference type="SUPFAM" id="SSF53659">
    <property type="entry name" value="Isocitrate/Isopropylmalate dehydrogenase-like"/>
    <property type="match status" value="1"/>
</dbReference>
<evidence type="ECO:0000256" key="1">
    <source>
        <dbReference type="ARBA" id="ARBA00000705"/>
    </source>
</evidence>
<feature type="domain" description="Phosphate acetyl/butaryl transferase" evidence="9">
    <location>
        <begin position="4"/>
        <end position="318"/>
    </location>
</feature>
<dbReference type="RefSeq" id="WP_166007119.1">
    <property type="nucleotide sequence ID" value="NZ_CP049886.1"/>
</dbReference>
<dbReference type="InterPro" id="IPR012147">
    <property type="entry name" value="P_Ac_Bu_trans"/>
</dbReference>
<reference evidence="10 11" key="1">
    <citation type="submission" date="2020-03" db="EMBL/GenBank/DDBJ databases">
        <title>Vagococcus sp. nov., isolated from beetles.</title>
        <authorList>
            <person name="Hyun D.-W."/>
            <person name="Bae J.-W."/>
        </authorList>
    </citation>
    <scope>NUCLEOTIDE SEQUENCE [LARGE SCALE GENOMIC DNA]</scope>
    <source>
        <strain evidence="10 11">HDW17A</strain>
    </source>
</reference>
<dbReference type="EMBL" id="CP049886">
    <property type="protein sequence ID" value="QIL46032.1"/>
    <property type="molecule type" value="Genomic_DNA"/>
</dbReference>
<dbReference type="GO" id="GO:0008959">
    <property type="term" value="F:phosphate acetyltransferase activity"/>
    <property type="evidence" value="ECO:0007669"/>
    <property type="project" value="UniProtKB-EC"/>
</dbReference>
<comment type="pathway">
    <text evidence="2">Metabolic intermediate biosynthesis; acetyl-CoA biosynthesis; acetyl-CoA from acetate: step 2/2.</text>
</comment>
<keyword evidence="7 10" id="KW-0012">Acyltransferase</keyword>
<dbReference type="InterPro" id="IPR042113">
    <property type="entry name" value="P_AcTrfase_dom1"/>
</dbReference>
<evidence type="ECO:0000256" key="8">
    <source>
        <dbReference type="ARBA" id="ARBA00031108"/>
    </source>
</evidence>
<evidence type="ECO:0000256" key="3">
    <source>
        <dbReference type="ARBA" id="ARBA00005656"/>
    </source>
</evidence>
<evidence type="ECO:0000256" key="4">
    <source>
        <dbReference type="ARBA" id="ARBA00012707"/>
    </source>
</evidence>
<dbReference type="Gene3D" id="3.40.50.10750">
    <property type="entry name" value="Isocitrate/Isopropylmalate dehydrogenase-like"/>
    <property type="match status" value="1"/>
</dbReference>
<proteinExistence type="inferred from homology"/>
<dbReference type="Pfam" id="PF01515">
    <property type="entry name" value="PTA_PTB"/>
    <property type="match status" value="1"/>
</dbReference>
<dbReference type="InterPro" id="IPR004614">
    <property type="entry name" value="P_AcTrfase"/>
</dbReference>
<evidence type="ECO:0000256" key="2">
    <source>
        <dbReference type="ARBA" id="ARBA00004989"/>
    </source>
</evidence>
<evidence type="ECO:0000259" key="9">
    <source>
        <dbReference type="Pfam" id="PF01515"/>
    </source>
</evidence>
<gene>
    <name evidence="10" type="primary">pta</name>
    <name evidence="10" type="ORF">G7081_02470</name>
</gene>
<dbReference type="InterPro" id="IPR050500">
    <property type="entry name" value="Phos_Acetyltrans/Butyryltrans"/>
</dbReference>